<dbReference type="InterPro" id="IPR002931">
    <property type="entry name" value="Transglutaminase-like"/>
</dbReference>
<evidence type="ECO:0000256" key="1">
    <source>
        <dbReference type="SAM" id="MobiDB-lite"/>
    </source>
</evidence>
<keyword evidence="2" id="KW-1133">Transmembrane helix</keyword>
<dbReference type="SMART" id="SM00460">
    <property type="entry name" value="TGc"/>
    <property type="match status" value="1"/>
</dbReference>
<evidence type="ECO:0000313" key="5">
    <source>
        <dbReference type="Proteomes" id="UP000274327"/>
    </source>
</evidence>
<dbReference type="Proteomes" id="UP000274327">
    <property type="component" value="Unassembled WGS sequence"/>
</dbReference>
<feature type="transmembrane region" description="Helical" evidence="2">
    <location>
        <begin position="46"/>
        <end position="68"/>
    </location>
</feature>
<dbReference type="Pfam" id="PF01841">
    <property type="entry name" value="Transglut_core"/>
    <property type="match status" value="1"/>
</dbReference>
<evidence type="ECO:0000256" key="2">
    <source>
        <dbReference type="SAM" id="Phobius"/>
    </source>
</evidence>
<feature type="transmembrane region" description="Helical" evidence="2">
    <location>
        <begin position="21"/>
        <end position="40"/>
    </location>
</feature>
<feature type="transmembrane region" description="Helical" evidence="2">
    <location>
        <begin position="123"/>
        <end position="148"/>
    </location>
</feature>
<feature type="transmembrane region" description="Helical" evidence="2">
    <location>
        <begin position="236"/>
        <end position="257"/>
    </location>
</feature>
<dbReference type="InterPro" id="IPR052901">
    <property type="entry name" value="Bact_TGase-like"/>
</dbReference>
<keyword evidence="2" id="KW-0812">Transmembrane</keyword>
<dbReference type="PANTHER" id="PTHR42736">
    <property type="entry name" value="PROTEIN-GLUTAMINE GAMMA-GLUTAMYLTRANSFERASE"/>
    <property type="match status" value="1"/>
</dbReference>
<dbReference type="RefSeq" id="WP_126988296.1">
    <property type="nucleotide sequence ID" value="NZ_ML133858.1"/>
</dbReference>
<dbReference type="AlphaFoldDB" id="A0A426SI76"/>
<reference evidence="4 5" key="1">
    <citation type="submission" date="2018-07" db="EMBL/GenBank/DDBJ databases">
        <title>Brachybacteriurn paraconglorneratum KCTC 9916.</title>
        <authorList>
            <person name="Li Y."/>
        </authorList>
    </citation>
    <scope>NUCLEOTIDE SEQUENCE [LARGE SCALE GENOMIC DNA]</scope>
    <source>
        <strain evidence="4 5">KCTC 9916</strain>
    </source>
</reference>
<feature type="region of interest" description="Disordered" evidence="1">
    <location>
        <begin position="784"/>
        <end position="827"/>
    </location>
</feature>
<feature type="region of interest" description="Disordered" evidence="1">
    <location>
        <begin position="585"/>
        <end position="640"/>
    </location>
</feature>
<keyword evidence="5" id="KW-1185">Reference proteome</keyword>
<proteinExistence type="predicted"/>
<organism evidence="4 5">
    <name type="scientific">Brachybacterium paraconglomeratum</name>
    <dbReference type="NCBI Taxonomy" id="173362"/>
    <lineage>
        <taxon>Bacteria</taxon>
        <taxon>Bacillati</taxon>
        <taxon>Actinomycetota</taxon>
        <taxon>Actinomycetes</taxon>
        <taxon>Micrococcales</taxon>
        <taxon>Dermabacteraceae</taxon>
        <taxon>Brachybacterium</taxon>
    </lineage>
</organism>
<feature type="compositionally biased region" description="Acidic residues" evidence="1">
    <location>
        <begin position="630"/>
        <end position="640"/>
    </location>
</feature>
<gene>
    <name evidence="4" type="ORF">DS079_13030</name>
</gene>
<keyword evidence="2" id="KW-0472">Membrane</keyword>
<feature type="transmembrane region" description="Helical" evidence="2">
    <location>
        <begin position="645"/>
        <end position="669"/>
    </location>
</feature>
<feature type="transmembrane region" description="Helical" evidence="2">
    <location>
        <begin position="80"/>
        <end position="103"/>
    </location>
</feature>
<protein>
    <submittedName>
        <fullName evidence="4">Transglutaminase domain-containing protein</fullName>
    </submittedName>
</protein>
<feature type="transmembrane region" description="Helical" evidence="2">
    <location>
        <begin position="160"/>
        <end position="178"/>
    </location>
</feature>
<feature type="transmembrane region" description="Helical" evidence="2">
    <location>
        <begin position="184"/>
        <end position="203"/>
    </location>
</feature>
<feature type="compositionally biased region" description="Pro residues" evidence="1">
    <location>
        <begin position="611"/>
        <end position="626"/>
    </location>
</feature>
<sequence length="839" mass="91661">MTAPARPARRPSYFSSVPAKRLAIDLAVLGALFVLALLGFQHVYGGAQYLVTGIMALVLGTLIALIGARWRWGPLRITALVLGVYLLFGSMFAAPTRALWGIVPTPGSLLELLKAPVTSWKSLLTVAPPVGVAQGVLAVVWISMLLLSLAAMTVVMRTRLYVLAWLFPLVMVATSIFFGTDQAFWPVPRGVLYAVLSVGWLTWRFESGRLAGAESTIISDTVRPGSWKNPVLRRRVIGGAVIMAIAAGGAFAASPLLDPPEGTIRYAQRDRITPPFDPRQYVSPLTEFRGYLKDQREEELFTITGVSSGDQIRLATMDQYDLQVYNVASSRQKDSPSGAFLRTAPGVDLEEGTGQQQVSSVTIGAYRGVWMPTVGERTNRIDLEGMDQGRASATTENLFLNQPSQTAVNALGVQAGDSYELSYEPYTEPTAEQQNTATFADIALPDNTPTDDMTALAEEWAGSSDSDYERFQNLSRSVKDDAYYSHGLEDDTASLSGHGYSRLRAMLEEVGFDEDTPDAQPMGRIGDEEQYAALTAVLARSIDIPARVVMGFEVPEGQEGTASITGDDVTAWVEVAFEDIGWVRFDPAPDEDEDPTEPQPKEVEKPLPQVAQPPPPPAEPPSPPPGAMSDDTDDDEDPTDETASWVVYLGLGLLPFVLLGLFAAAVIIAKTVRRRRRRALETLPARVDGGWQEILDLLTDMGRAPDPLMTRAEIAAQLQADVPQLGASTLAARADRAVFGPDDLPDAAAEEYWDQVMAALSGATAALPWHRRLRTALSLRSFRRGAAERRRENRRRRVNARARAKAQKRTEALRRRRSSVRGTTAPSLWRTIRRKGRSS</sequence>
<name>A0A426SI76_9MICO</name>
<feature type="compositionally biased region" description="Basic residues" evidence="1">
    <location>
        <begin position="792"/>
        <end position="807"/>
    </location>
</feature>
<dbReference type="EMBL" id="QOCI01000010">
    <property type="protein sequence ID" value="RRR17854.1"/>
    <property type="molecule type" value="Genomic_DNA"/>
</dbReference>
<dbReference type="InterPro" id="IPR038765">
    <property type="entry name" value="Papain-like_cys_pep_sf"/>
</dbReference>
<evidence type="ECO:0000259" key="3">
    <source>
        <dbReference type="SMART" id="SM00460"/>
    </source>
</evidence>
<dbReference type="Gene3D" id="3.10.620.30">
    <property type="match status" value="1"/>
</dbReference>
<comment type="caution">
    <text evidence="4">The sequence shown here is derived from an EMBL/GenBank/DDBJ whole genome shotgun (WGS) entry which is preliminary data.</text>
</comment>
<dbReference type="GeneID" id="78121943"/>
<accession>A0A426SI76</accession>
<evidence type="ECO:0000313" key="4">
    <source>
        <dbReference type="EMBL" id="RRR17854.1"/>
    </source>
</evidence>
<dbReference type="SUPFAM" id="SSF54001">
    <property type="entry name" value="Cysteine proteinases"/>
    <property type="match status" value="1"/>
</dbReference>
<dbReference type="PANTHER" id="PTHR42736:SF1">
    <property type="entry name" value="PROTEIN-GLUTAMINE GAMMA-GLUTAMYLTRANSFERASE"/>
    <property type="match status" value="1"/>
</dbReference>
<feature type="domain" description="Transglutaminase-like" evidence="3">
    <location>
        <begin position="519"/>
        <end position="589"/>
    </location>
</feature>